<dbReference type="EMBL" id="MNPL01002996">
    <property type="protein sequence ID" value="OQR77833.1"/>
    <property type="molecule type" value="Genomic_DNA"/>
</dbReference>
<gene>
    <name evidence="3" type="ORF">BIW11_06811</name>
</gene>
<evidence type="ECO:0000256" key="1">
    <source>
        <dbReference type="SAM" id="MobiDB-lite"/>
    </source>
</evidence>
<organism evidence="3 4">
    <name type="scientific">Tropilaelaps mercedesae</name>
    <dbReference type="NCBI Taxonomy" id="418985"/>
    <lineage>
        <taxon>Eukaryota</taxon>
        <taxon>Metazoa</taxon>
        <taxon>Ecdysozoa</taxon>
        <taxon>Arthropoda</taxon>
        <taxon>Chelicerata</taxon>
        <taxon>Arachnida</taxon>
        <taxon>Acari</taxon>
        <taxon>Parasitiformes</taxon>
        <taxon>Mesostigmata</taxon>
        <taxon>Gamasina</taxon>
        <taxon>Dermanyssoidea</taxon>
        <taxon>Laelapidae</taxon>
        <taxon>Tropilaelaps</taxon>
    </lineage>
</organism>
<dbReference type="Proteomes" id="UP000192247">
    <property type="component" value="Unassembled WGS sequence"/>
</dbReference>
<comment type="caution">
    <text evidence="3">The sequence shown here is derived from an EMBL/GenBank/DDBJ whole genome shotgun (WGS) entry which is preliminary data.</text>
</comment>
<proteinExistence type="predicted"/>
<evidence type="ECO:0000256" key="2">
    <source>
        <dbReference type="SAM" id="SignalP"/>
    </source>
</evidence>
<dbReference type="AlphaFoldDB" id="A0A1V9XWP5"/>
<evidence type="ECO:0000313" key="3">
    <source>
        <dbReference type="EMBL" id="OQR77833.1"/>
    </source>
</evidence>
<evidence type="ECO:0000313" key="4">
    <source>
        <dbReference type="Proteomes" id="UP000192247"/>
    </source>
</evidence>
<accession>A0A1V9XWP5</accession>
<reference evidence="3 4" key="1">
    <citation type="journal article" date="2017" name="Gigascience">
        <title>Draft genome of the honey bee ectoparasitic mite, Tropilaelaps mercedesae, is shaped by the parasitic life history.</title>
        <authorList>
            <person name="Dong X."/>
            <person name="Armstrong S.D."/>
            <person name="Xia D."/>
            <person name="Makepeace B.L."/>
            <person name="Darby A.C."/>
            <person name="Kadowaki T."/>
        </authorList>
    </citation>
    <scope>NUCLEOTIDE SEQUENCE [LARGE SCALE GENOMIC DNA]</scope>
    <source>
        <strain evidence="3">Wuxi-XJTLU</strain>
    </source>
</reference>
<keyword evidence="4" id="KW-1185">Reference proteome</keyword>
<keyword evidence="2" id="KW-0732">Signal</keyword>
<feature type="chain" id="PRO_5012461335" evidence="2">
    <location>
        <begin position="17"/>
        <end position="74"/>
    </location>
</feature>
<sequence>MVLSVAALSTVALCQQHNPTSQAPQAAQTQQAPAQPRHLPPAAVHFVNIGEKLEGDYKFGYDTGEHLLSHIDVT</sequence>
<feature type="region of interest" description="Disordered" evidence="1">
    <location>
        <begin position="17"/>
        <end position="38"/>
    </location>
</feature>
<dbReference type="OrthoDB" id="7255276at2759"/>
<feature type="signal peptide" evidence="2">
    <location>
        <begin position="1"/>
        <end position="16"/>
    </location>
</feature>
<protein>
    <submittedName>
        <fullName evidence="3">Uncharacterized protein</fullName>
    </submittedName>
</protein>
<feature type="compositionally biased region" description="Low complexity" evidence="1">
    <location>
        <begin position="22"/>
        <end position="36"/>
    </location>
</feature>
<dbReference type="InParanoid" id="A0A1V9XWP5"/>
<name>A0A1V9XWP5_9ACAR</name>